<keyword evidence="7 8" id="KW-0472">Membrane</keyword>
<proteinExistence type="inferred from homology"/>
<evidence type="ECO:0000256" key="5">
    <source>
        <dbReference type="ARBA" id="ARBA00022989"/>
    </source>
</evidence>
<dbReference type="EMBL" id="BARS01011095">
    <property type="protein sequence ID" value="GAF99224.1"/>
    <property type="molecule type" value="Genomic_DNA"/>
</dbReference>
<evidence type="ECO:0000256" key="1">
    <source>
        <dbReference type="ARBA" id="ARBA00004141"/>
    </source>
</evidence>
<reference evidence="11" key="1">
    <citation type="journal article" date="2014" name="Front. Microbiol.">
        <title>High frequency of phylogenetically diverse reductive dehalogenase-homologous genes in deep subseafloor sedimentary metagenomes.</title>
        <authorList>
            <person name="Kawai M."/>
            <person name="Futagami T."/>
            <person name="Toyoda A."/>
            <person name="Takaki Y."/>
            <person name="Nishi S."/>
            <person name="Hori S."/>
            <person name="Arai W."/>
            <person name="Tsubouchi T."/>
            <person name="Morono Y."/>
            <person name="Uchiyama I."/>
            <person name="Ito T."/>
            <person name="Fujiyama A."/>
            <person name="Inagaki F."/>
            <person name="Takami H."/>
        </authorList>
    </citation>
    <scope>NUCLEOTIDE SEQUENCE</scope>
    <source>
        <strain evidence="11">Expedition CK06-06</strain>
    </source>
</reference>
<dbReference type="SUPFAM" id="SSF160240">
    <property type="entry name" value="Cation efflux protein cytoplasmic domain-like"/>
    <property type="match status" value="1"/>
</dbReference>
<feature type="transmembrane region" description="Helical" evidence="8">
    <location>
        <begin position="114"/>
        <end position="141"/>
    </location>
</feature>
<dbReference type="SUPFAM" id="SSF161111">
    <property type="entry name" value="Cation efflux protein transmembrane domain-like"/>
    <property type="match status" value="1"/>
</dbReference>
<feature type="transmembrane region" description="Helical" evidence="8">
    <location>
        <begin position="43"/>
        <end position="67"/>
    </location>
</feature>
<protein>
    <recommendedName>
        <fullName evidence="12">Cation efflux protein cytoplasmic domain-containing protein</fullName>
    </recommendedName>
</protein>
<keyword evidence="6" id="KW-0406">Ion transport</keyword>
<dbReference type="NCBIfam" id="TIGR01297">
    <property type="entry name" value="CDF"/>
    <property type="match status" value="1"/>
</dbReference>
<evidence type="ECO:0000259" key="9">
    <source>
        <dbReference type="Pfam" id="PF01545"/>
    </source>
</evidence>
<feature type="transmembrane region" description="Helical" evidence="8">
    <location>
        <begin position="79"/>
        <end position="102"/>
    </location>
</feature>
<dbReference type="PANTHER" id="PTHR11562">
    <property type="entry name" value="CATION EFFLUX PROTEIN/ ZINC TRANSPORTER"/>
    <property type="match status" value="1"/>
</dbReference>
<dbReference type="Pfam" id="PF16916">
    <property type="entry name" value="ZT_dimer"/>
    <property type="match status" value="1"/>
</dbReference>
<comment type="caution">
    <text evidence="11">The sequence shown here is derived from an EMBL/GenBank/DDBJ whole genome shotgun (WGS) entry which is preliminary data.</text>
</comment>
<dbReference type="AlphaFoldDB" id="X0U115"/>
<organism evidence="11">
    <name type="scientific">marine sediment metagenome</name>
    <dbReference type="NCBI Taxonomy" id="412755"/>
    <lineage>
        <taxon>unclassified sequences</taxon>
        <taxon>metagenomes</taxon>
        <taxon>ecological metagenomes</taxon>
    </lineage>
</organism>
<evidence type="ECO:0000259" key="10">
    <source>
        <dbReference type="Pfam" id="PF16916"/>
    </source>
</evidence>
<evidence type="ECO:0000256" key="3">
    <source>
        <dbReference type="ARBA" id="ARBA00022448"/>
    </source>
</evidence>
<feature type="non-terminal residue" evidence="11">
    <location>
        <position position="1"/>
    </location>
</feature>
<evidence type="ECO:0000256" key="7">
    <source>
        <dbReference type="ARBA" id="ARBA00023136"/>
    </source>
</evidence>
<dbReference type="InterPro" id="IPR058533">
    <property type="entry name" value="Cation_efflux_TM"/>
</dbReference>
<comment type="subcellular location">
    <subcellularLocation>
        <location evidence="1">Membrane</location>
        <topology evidence="1">Multi-pass membrane protein</topology>
    </subcellularLocation>
</comment>
<name>X0U115_9ZZZZ</name>
<dbReference type="Pfam" id="PF01545">
    <property type="entry name" value="Cation_efflux"/>
    <property type="match status" value="1"/>
</dbReference>
<keyword evidence="4 8" id="KW-0812">Transmembrane</keyword>
<dbReference type="GO" id="GO:0005385">
    <property type="term" value="F:zinc ion transmembrane transporter activity"/>
    <property type="evidence" value="ECO:0007669"/>
    <property type="project" value="TreeGrafter"/>
</dbReference>
<dbReference type="InterPro" id="IPR002524">
    <property type="entry name" value="Cation_efflux"/>
</dbReference>
<evidence type="ECO:0008006" key="12">
    <source>
        <dbReference type="Google" id="ProtNLM"/>
    </source>
</evidence>
<evidence type="ECO:0000313" key="11">
    <source>
        <dbReference type="EMBL" id="GAF99224.1"/>
    </source>
</evidence>
<sequence>LANSLALLSDAGHMLTDILALGMSMAAMKFAQRPPTASKTFGFYRLEILAAFFNGILLLFISSYIFYEAYHRLVHPEEIKGLFMLVVAAIGLLANGVGIVILRKSALRNLNVKSAFFHIVGDTISSGGVIVGGLIILYTGWNLVDPLISIFIGMLILRGAYSLVRESIDIFLEATPKDLDVEKMLDDLHKIEGVKEIHHLHLWTITSGIHAMSAHVLIEDLLTSKSAQILKEIERLLHDKYSMEHTTIQFESESCGDDLLKDTVCQECLGKDNGH</sequence>
<evidence type="ECO:0000256" key="2">
    <source>
        <dbReference type="ARBA" id="ARBA00008873"/>
    </source>
</evidence>
<dbReference type="PANTHER" id="PTHR11562:SF17">
    <property type="entry name" value="RE54080P-RELATED"/>
    <property type="match status" value="1"/>
</dbReference>
<feature type="domain" description="Cation efflux protein transmembrane" evidence="9">
    <location>
        <begin position="2"/>
        <end position="171"/>
    </location>
</feature>
<evidence type="ECO:0000256" key="8">
    <source>
        <dbReference type="SAM" id="Phobius"/>
    </source>
</evidence>
<evidence type="ECO:0000256" key="4">
    <source>
        <dbReference type="ARBA" id="ARBA00022692"/>
    </source>
</evidence>
<dbReference type="InterPro" id="IPR050681">
    <property type="entry name" value="CDF/SLC30A"/>
</dbReference>
<dbReference type="GO" id="GO:0005886">
    <property type="term" value="C:plasma membrane"/>
    <property type="evidence" value="ECO:0007669"/>
    <property type="project" value="TreeGrafter"/>
</dbReference>
<dbReference type="InterPro" id="IPR036837">
    <property type="entry name" value="Cation_efflux_CTD_sf"/>
</dbReference>
<dbReference type="InterPro" id="IPR027470">
    <property type="entry name" value="Cation_efflux_CTD"/>
</dbReference>
<gene>
    <name evidence="11" type="ORF">S01H1_20314</name>
</gene>
<keyword evidence="3" id="KW-0813">Transport</keyword>
<feature type="domain" description="Cation efflux protein cytoplasmic" evidence="10">
    <location>
        <begin position="176"/>
        <end position="252"/>
    </location>
</feature>
<comment type="similarity">
    <text evidence="2">Belongs to the cation diffusion facilitator (CDF) transporter (TC 2.A.4) family. SLC30A subfamily.</text>
</comment>
<evidence type="ECO:0000256" key="6">
    <source>
        <dbReference type="ARBA" id="ARBA00023065"/>
    </source>
</evidence>
<accession>X0U115</accession>
<feature type="transmembrane region" description="Helical" evidence="8">
    <location>
        <begin position="147"/>
        <end position="164"/>
    </location>
</feature>
<keyword evidence="5 8" id="KW-1133">Transmembrane helix</keyword>
<dbReference type="Gene3D" id="1.20.1510.10">
    <property type="entry name" value="Cation efflux protein transmembrane domain"/>
    <property type="match status" value="1"/>
</dbReference>
<dbReference type="InterPro" id="IPR027469">
    <property type="entry name" value="Cation_efflux_TMD_sf"/>
</dbReference>
<feature type="transmembrane region" description="Helical" evidence="8">
    <location>
        <begin position="12"/>
        <end position="31"/>
    </location>
</feature>